<proteinExistence type="predicted"/>
<dbReference type="OrthoDB" id="1631120at2"/>
<evidence type="ECO:0000313" key="4">
    <source>
        <dbReference type="Proteomes" id="UP000267448"/>
    </source>
</evidence>
<feature type="transmembrane region" description="Helical" evidence="1">
    <location>
        <begin position="34"/>
        <end position="54"/>
    </location>
</feature>
<dbReference type="AlphaFoldDB" id="A0A3S0IQ97"/>
<dbReference type="NCBIfam" id="NF033664">
    <property type="entry name" value="PACE_transport"/>
    <property type="match status" value="1"/>
</dbReference>
<keyword evidence="1" id="KW-1133">Transmembrane helix</keyword>
<dbReference type="InterPro" id="IPR058208">
    <property type="entry name" value="PACE"/>
</dbReference>
<keyword evidence="1" id="KW-0812">Transmembrane</keyword>
<dbReference type="Proteomes" id="UP000267448">
    <property type="component" value="Unassembled WGS sequence"/>
</dbReference>
<reference evidence="3 4" key="1">
    <citation type="submission" date="2018-12" db="EMBL/GenBank/DDBJ databases">
        <authorList>
            <person name="Yu L."/>
        </authorList>
    </citation>
    <scope>NUCLEOTIDE SEQUENCE [LARGE SCALE GENOMIC DNA]</scope>
    <source>
        <strain evidence="3 4">HAW-EB2</strain>
    </source>
</reference>
<feature type="transmembrane region" description="Helical" evidence="1">
    <location>
        <begin position="7"/>
        <end position="28"/>
    </location>
</feature>
<comment type="caution">
    <text evidence="3">The sequence shown here is derived from an EMBL/GenBank/DDBJ whole genome shotgun (WGS) entry which is preliminary data.</text>
</comment>
<organism evidence="3 4">
    <name type="scientific">Shewanella canadensis</name>
    <dbReference type="NCBI Taxonomy" id="271096"/>
    <lineage>
        <taxon>Bacteria</taxon>
        <taxon>Pseudomonadati</taxon>
        <taxon>Pseudomonadota</taxon>
        <taxon>Gammaproteobacteria</taxon>
        <taxon>Alteromonadales</taxon>
        <taxon>Shewanellaceae</taxon>
        <taxon>Shewanella</taxon>
    </lineage>
</organism>
<feature type="transmembrane region" description="Helical" evidence="1">
    <location>
        <begin position="75"/>
        <end position="97"/>
    </location>
</feature>
<name>A0A3S0IQ97_9GAMM</name>
<evidence type="ECO:0000259" key="2">
    <source>
        <dbReference type="Pfam" id="PF05232"/>
    </source>
</evidence>
<evidence type="ECO:0000313" key="3">
    <source>
        <dbReference type="EMBL" id="RTR37498.1"/>
    </source>
</evidence>
<gene>
    <name evidence="3" type="ORF">EKG38_18740</name>
</gene>
<accession>A0A3S0IQ97</accession>
<keyword evidence="1" id="KW-0472">Membrane</keyword>
<keyword evidence="4" id="KW-1185">Reference proteome</keyword>
<dbReference type="EMBL" id="RXNU01000012">
    <property type="protein sequence ID" value="RTR37498.1"/>
    <property type="molecule type" value="Genomic_DNA"/>
</dbReference>
<protein>
    <submittedName>
        <fullName evidence="3">PACE efflux transporter</fullName>
    </submittedName>
</protein>
<dbReference type="Pfam" id="PF05232">
    <property type="entry name" value="BTP"/>
    <property type="match status" value="2"/>
</dbReference>
<dbReference type="RefSeq" id="WP_126521902.1">
    <property type="nucleotide sequence ID" value="NZ_RXNU01000012.1"/>
</dbReference>
<evidence type="ECO:0000256" key="1">
    <source>
        <dbReference type="SAM" id="Phobius"/>
    </source>
</evidence>
<dbReference type="InterPro" id="IPR007896">
    <property type="entry name" value="BTP_bacteria"/>
</dbReference>
<sequence>MKTRERVFHAILFEIIALAIVVPAAAMFSDKDASSLVAVGVGLSVYAVVWNYFYNIWFDKQFGAERSSRSLLMRFGHTLGFEGGIIFVTVPLVAWFLGISLTAALLLEAAFLIFFFVYAIVFNWCYDYFRAQMQIV</sequence>
<feature type="domain" description="Chlorhexidine efflux transporter" evidence="2">
    <location>
        <begin position="69"/>
        <end position="131"/>
    </location>
</feature>
<feature type="domain" description="Chlorhexidine efflux transporter" evidence="2">
    <location>
        <begin position="2"/>
        <end position="63"/>
    </location>
</feature>
<feature type="transmembrane region" description="Helical" evidence="1">
    <location>
        <begin position="103"/>
        <end position="126"/>
    </location>
</feature>